<dbReference type="SUPFAM" id="SSF56672">
    <property type="entry name" value="DNA/RNA polymerases"/>
    <property type="match status" value="1"/>
</dbReference>
<dbReference type="Gene3D" id="1.10.340.70">
    <property type="match status" value="1"/>
</dbReference>
<dbReference type="GO" id="GO:0003676">
    <property type="term" value="F:nucleic acid binding"/>
    <property type="evidence" value="ECO:0007669"/>
    <property type="project" value="InterPro"/>
</dbReference>
<dbReference type="InterPro" id="IPR016197">
    <property type="entry name" value="Chromo-like_dom_sf"/>
</dbReference>
<organism evidence="10 11">
    <name type="scientific">Aphanomyces stellatus</name>
    <dbReference type="NCBI Taxonomy" id="120398"/>
    <lineage>
        <taxon>Eukaryota</taxon>
        <taxon>Sar</taxon>
        <taxon>Stramenopiles</taxon>
        <taxon>Oomycota</taxon>
        <taxon>Saprolegniomycetes</taxon>
        <taxon>Saprolegniales</taxon>
        <taxon>Verrucalvaceae</taxon>
        <taxon>Aphanomyces</taxon>
    </lineage>
</organism>
<feature type="domain" description="Integrase catalytic" evidence="8">
    <location>
        <begin position="261"/>
        <end position="407"/>
    </location>
</feature>
<dbReference type="InterPro" id="IPR012337">
    <property type="entry name" value="RNaseH-like_sf"/>
</dbReference>
<evidence type="ECO:0000256" key="2">
    <source>
        <dbReference type="ARBA" id="ARBA00022695"/>
    </source>
</evidence>
<dbReference type="InterPro" id="IPR000953">
    <property type="entry name" value="Chromo/chromo_shadow_dom"/>
</dbReference>
<dbReference type="InterPro" id="IPR050951">
    <property type="entry name" value="Retrovirus_Pol_polyprotein"/>
</dbReference>
<dbReference type="OrthoDB" id="78260at2759"/>
<dbReference type="PANTHER" id="PTHR37984">
    <property type="entry name" value="PROTEIN CBG26694"/>
    <property type="match status" value="1"/>
</dbReference>
<dbReference type="EMBL" id="VJMH01000155">
    <property type="protein sequence ID" value="KAF0718358.1"/>
    <property type="molecule type" value="Genomic_DNA"/>
</dbReference>
<feature type="domain" description="Chromo" evidence="7">
    <location>
        <begin position="558"/>
        <end position="595"/>
    </location>
</feature>
<dbReference type="InterPro" id="IPR041373">
    <property type="entry name" value="RT_RNaseH"/>
</dbReference>
<keyword evidence="5" id="KW-0378">Hydrolase</keyword>
<dbReference type="GO" id="GO:0016787">
    <property type="term" value="F:hydrolase activity"/>
    <property type="evidence" value="ECO:0007669"/>
    <property type="project" value="UniProtKB-KW"/>
</dbReference>
<evidence type="ECO:0000256" key="5">
    <source>
        <dbReference type="ARBA" id="ARBA00022801"/>
    </source>
</evidence>
<dbReference type="GO" id="GO:0015074">
    <property type="term" value="P:DNA integration"/>
    <property type="evidence" value="ECO:0007669"/>
    <property type="project" value="InterPro"/>
</dbReference>
<dbReference type="Gene3D" id="3.30.420.10">
    <property type="entry name" value="Ribonuclease H-like superfamily/Ribonuclease H"/>
    <property type="match status" value="1"/>
</dbReference>
<keyword evidence="4" id="KW-0255">Endonuclease</keyword>
<dbReference type="GO" id="GO:0004519">
    <property type="term" value="F:endonuclease activity"/>
    <property type="evidence" value="ECO:0007669"/>
    <property type="project" value="UniProtKB-KW"/>
</dbReference>
<evidence type="ECO:0000256" key="4">
    <source>
        <dbReference type="ARBA" id="ARBA00022759"/>
    </source>
</evidence>
<dbReference type="SUPFAM" id="SSF54160">
    <property type="entry name" value="Chromo domain-like"/>
    <property type="match status" value="1"/>
</dbReference>
<evidence type="ECO:0000256" key="1">
    <source>
        <dbReference type="ARBA" id="ARBA00022679"/>
    </source>
</evidence>
<evidence type="ECO:0000313" key="11">
    <source>
        <dbReference type="Proteomes" id="UP000332933"/>
    </source>
</evidence>
<dbReference type="SUPFAM" id="SSF53098">
    <property type="entry name" value="Ribonuclease H-like"/>
    <property type="match status" value="1"/>
</dbReference>
<keyword evidence="1" id="KW-0808">Transferase</keyword>
<dbReference type="PANTHER" id="PTHR37984:SF5">
    <property type="entry name" value="PROTEIN NYNRIN-LIKE"/>
    <property type="match status" value="1"/>
</dbReference>
<evidence type="ECO:0000256" key="6">
    <source>
        <dbReference type="ARBA" id="ARBA00022918"/>
    </source>
</evidence>
<dbReference type="CDD" id="cd00024">
    <property type="entry name" value="CD_CSD"/>
    <property type="match status" value="1"/>
</dbReference>
<reference evidence="10 11" key="1">
    <citation type="submission" date="2019-03" db="EMBL/GenBank/DDBJ databases">
        <authorList>
            <person name="Gaulin E."/>
            <person name="Dumas B."/>
        </authorList>
    </citation>
    <scope>NUCLEOTIDE SEQUENCE [LARGE SCALE GENOMIC DNA]</scope>
    <source>
        <strain evidence="10">CBS 568.67</strain>
    </source>
</reference>
<evidence type="ECO:0000256" key="3">
    <source>
        <dbReference type="ARBA" id="ARBA00022722"/>
    </source>
</evidence>
<evidence type="ECO:0000313" key="10">
    <source>
        <dbReference type="EMBL" id="VFT78949.1"/>
    </source>
</evidence>
<evidence type="ECO:0000313" key="9">
    <source>
        <dbReference type="EMBL" id="KAF0718358.1"/>
    </source>
</evidence>
<evidence type="ECO:0000259" key="8">
    <source>
        <dbReference type="PROSITE" id="PS50994"/>
    </source>
</evidence>
<gene>
    <name evidence="10" type="primary">Aste57867_1739</name>
    <name evidence="9" type="ORF">As57867_001737</name>
    <name evidence="10" type="ORF">ASTE57867_1739</name>
</gene>
<dbReference type="PROSITE" id="PS50994">
    <property type="entry name" value="INTEGRASE"/>
    <property type="match status" value="1"/>
</dbReference>
<dbReference type="Proteomes" id="UP000332933">
    <property type="component" value="Unassembled WGS sequence"/>
</dbReference>
<dbReference type="AlphaFoldDB" id="A0A485K6Y7"/>
<dbReference type="InterPro" id="IPR041588">
    <property type="entry name" value="Integrase_H2C2"/>
</dbReference>
<dbReference type="EMBL" id="CAADRA010000155">
    <property type="protein sequence ID" value="VFT78949.1"/>
    <property type="molecule type" value="Genomic_DNA"/>
</dbReference>
<name>A0A485K6Y7_9STRA</name>
<keyword evidence="6" id="KW-0695">RNA-directed DNA polymerase</keyword>
<dbReference type="InterPro" id="IPR043502">
    <property type="entry name" value="DNA/RNA_pol_sf"/>
</dbReference>
<accession>A0A485K6Y7</accession>
<sequence length="626" mass="69821">MDDLDKPLEDQRHEPLAFISGTFAGASARWPIVEKEAYAVVESCKRLDYLIVRPSGFRLFTDHRNLVYMFNPLGSNGNLAKYQADKLQRWALVMSTFPYTIECLPGDVNVWSDLLSRWGSTPTSSSVAHVRRLVHVVSPLHLADFEWPTATSILKTQKSCVEGGEATPAGVAWNEEHSFYMDADDRVWVPDTAVDLQQRLCVIAHQGAAGHRRIAATTQSVADKFVWATLAQAVDTFVRGCLHCLQVDGDVVPRPMGSALHAEKPNELIHFDWLSMPTTSTGLKTVLVIKDDMSGFVHLHAAESADSTATAAALMAWFTLYGCVDTWVSDDGCAHHHITTAYSPWANGTVEVVNRLVLRAVKALLSEMRLKADEWHLVLPLVQGALNHQPADRLGGVAPVTAFTGLPAKTPMSGFVHPTTKEVHVIDFLDDVRRERMEELAASLLDLHRDVAARSDKLRQQARGRRDKKKNVQFANFTVGDYVLVGSVIQRPNKLALQWRGPNQVVRVVTDHVMETQQLVPPYAVSTHHACRLKMYRDASLEVTEDLVGQIAHGDGGFHVERLKKVRCVDGEFQVQVKWMGLEEDEMSWEMAKNLLDDIPVVFVKWCKSHVKVKHVSAMMKSLGLL</sequence>
<dbReference type="Pfam" id="PF17917">
    <property type="entry name" value="RT_RNaseH"/>
    <property type="match status" value="1"/>
</dbReference>
<keyword evidence="11" id="KW-1185">Reference proteome</keyword>
<proteinExistence type="predicted"/>
<dbReference type="InterPro" id="IPR036397">
    <property type="entry name" value="RNaseH_sf"/>
</dbReference>
<evidence type="ECO:0000259" key="7">
    <source>
        <dbReference type="PROSITE" id="PS50013"/>
    </source>
</evidence>
<protein>
    <submittedName>
        <fullName evidence="10">Aste57867_1739 protein</fullName>
    </submittedName>
</protein>
<dbReference type="Gene3D" id="2.40.50.40">
    <property type="match status" value="1"/>
</dbReference>
<keyword evidence="2" id="KW-0548">Nucleotidyltransferase</keyword>
<dbReference type="Pfam" id="PF17921">
    <property type="entry name" value="Integrase_H2C2"/>
    <property type="match status" value="1"/>
</dbReference>
<dbReference type="PROSITE" id="PS50013">
    <property type="entry name" value="CHROMO_2"/>
    <property type="match status" value="1"/>
</dbReference>
<reference evidence="9" key="2">
    <citation type="submission" date="2019-06" db="EMBL/GenBank/DDBJ databases">
        <title>Genomics analysis of Aphanomyces spp. identifies a new class of oomycete effector associated with host adaptation.</title>
        <authorList>
            <person name="Gaulin E."/>
        </authorList>
    </citation>
    <scope>NUCLEOTIDE SEQUENCE</scope>
    <source>
        <strain evidence="9">CBS 578.67</strain>
    </source>
</reference>
<dbReference type="InterPro" id="IPR001584">
    <property type="entry name" value="Integrase_cat-core"/>
</dbReference>
<dbReference type="GO" id="GO:0003964">
    <property type="term" value="F:RNA-directed DNA polymerase activity"/>
    <property type="evidence" value="ECO:0007669"/>
    <property type="project" value="UniProtKB-KW"/>
</dbReference>
<keyword evidence="3" id="KW-0540">Nuclease</keyword>